<organism evidence="1 2">
    <name type="scientific">Phakopsora pachyrhizi</name>
    <name type="common">Asian soybean rust disease fungus</name>
    <dbReference type="NCBI Taxonomy" id="170000"/>
    <lineage>
        <taxon>Eukaryota</taxon>
        <taxon>Fungi</taxon>
        <taxon>Dikarya</taxon>
        <taxon>Basidiomycota</taxon>
        <taxon>Pucciniomycotina</taxon>
        <taxon>Pucciniomycetes</taxon>
        <taxon>Pucciniales</taxon>
        <taxon>Phakopsoraceae</taxon>
        <taxon>Phakopsora</taxon>
    </lineage>
</organism>
<sequence>MEAKRRLKEEQAKAKRQANALPVWISQSHLTTITNSSKNAEDANFDAYIARLQSQPSVDPHALAPMFDDRRRKRENHTPRIWIPG</sequence>
<gene>
    <name evidence="1" type="ORF">PPACK8108_LOCUS26318</name>
</gene>
<reference evidence="1" key="1">
    <citation type="submission" date="2022-06" db="EMBL/GenBank/DDBJ databases">
        <authorList>
            <consortium name="SYNGENTA / RWTH Aachen University"/>
        </authorList>
    </citation>
    <scope>NUCLEOTIDE SEQUENCE</scope>
</reference>
<keyword evidence="2" id="KW-1185">Reference proteome</keyword>
<comment type="caution">
    <text evidence="1">The sequence shown here is derived from an EMBL/GenBank/DDBJ whole genome shotgun (WGS) entry which is preliminary data.</text>
</comment>
<evidence type="ECO:0000313" key="1">
    <source>
        <dbReference type="EMBL" id="CAH7690850.1"/>
    </source>
</evidence>
<accession>A0AAV0BWG4</accession>
<dbReference type="Proteomes" id="UP001153365">
    <property type="component" value="Unassembled WGS sequence"/>
</dbReference>
<dbReference type="EMBL" id="CALTRL010006413">
    <property type="protein sequence ID" value="CAH7690850.1"/>
    <property type="molecule type" value="Genomic_DNA"/>
</dbReference>
<evidence type="ECO:0000313" key="2">
    <source>
        <dbReference type="Proteomes" id="UP001153365"/>
    </source>
</evidence>
<protein>
    <submittedName>
        <fullName evidence="1">Uncharacterized protein</fullName>
    </submittedName>
</protein>
<proteinExistence type="predicted"/>
<dbReference type="AlphaFoldDB" id="A0AAV0BWG4"/>
<name>A0AAV0BWG4_PHAPC</name>